<dbReference type="PANTHER" id="PTHR45931">
    <property type="entry name" value="SI:CH211-59O9.10"/>
    <property type="match status" value="1"/>
</dbReference>
<sequence length="152" mass="17541">MACYYDEHNCKPLAYGEQPDELLHLARLLLDTGVGIELQIEFERLFPGERGKPPASKAAISKLKTVKSFSEGEKCPICLKEYEEGEVVKQLPCCHKFHFSCVLPWLGKTNTCPVCRHELDTDDQDYEEYKRQKKSKAKQQEMLQNLHDSMFT</sequence>
<dbReference type="Pfam" id="PF13639">
    <property type="entry name" value="zf-RING_2"/>
    <property type="match status" value="1"/>
</dbReference>
<keyword evidence="6" id="KW-1185">Reference proteome</keyword>
<evidence type="ECO:0000313" key="6">
    <source>
        <dbReference type="Proteomes" id="UP000694941"/>
    </source>
</evidence>
<evidence type="ECO:0000313" key="7">
    <source>
        <dbReference type="RefSeq" id="XP_013783097.1"/>
    </source>
</evidence>
<dbReference type="RefSeq" id="XP_013783097.1">
    <property type="nucleotide sequence ID" value="XM_013927643.2"/>
</dbReference>
<dbReference type="SUPFAM" id="SSF57850">
    <property type="entry name" value="RING/U-box"/>
    <property type="match status" value="1"/>
</dbReference>
<evidence type="ECO:0000259" key="5">
    <source>
        <dbReference type="PROSITE" id="PS50089"/>
    </source>
</evidence>
<dbReference type="InterPro" id="IPR001841">
    <property type="entry name" value="Znf_RING"/>
</dbReference>
<accession>A0ABM1BJ95</accession>
<name>A0ABM1BJ95_LIMPO</name>
<keyword evidence="1" id="KW-0479">Metal-binding</keyword>
<gene>
    <name evidence="7" type="primary">LOC106467304</name>
</gene>
<dbReference type="GeneID" id="106467304"/>
<evidence type="ECO:0000256" key="4">
    <source>
        <dbReference type="PROSITE-ProRule" id="PRU00175"/>
    </source>
</evidence>
<proteinExistence type="predicted"/>
<reference evidence="7" key="1">
    <citation type="submission" date="2025-08" db="UniProtKB">
        <authorList>
            <consortium name="RefSeq"/>
        </authorList>
    </citation>
    <scope>IDENTIFICATION</scope>
    <source>
        <tissue evidence="7">Muscle</tissue>
    </source>
</reference>
<evidence type="ECO:0000256" key="3">
    <source>
        <dbReference type="ARBA" id="ARBA00022833"/>
    </source>
</evidence>
<dbReference type="CDD" id="cd16669">
    <property type="entry name" value="RING-H2_RNF181"/>
    <property type="match status" value="1"/>
</dbReference>
<dbReference type="Proteomes" id="UP000694941">
    <property type="component" value="Unplaced"/>
</dbReference>
<evidence type="ECO:0000256" key="2">
    <source>
        <dbReference type="ARBA" id="ARBA00022771"/>
    </source>
</evidence>
<dbReference type="InterPro" id="IPR013083">
    <property type="entry name" value="Znf_RING/FYVE/PHD"/>
</dbReference>
<dbReference type="SMART" id="SM00184">
    <property type="entry name" value="RING"/>
    <property type="match status" value="1"/>
</dbReference>
<feature type="domain" description="RING-type" evidence="5">
    <location>
        <begin position="75"/>
        <end position="116"/>
    </location>
</feature>
<organism evidence="6 7">
    <name type="scientific">Limulus polyphemus</name>
    <name type="common">Atlantic horseshoe crab</name>
    <dbReference type="NCBI Taxonomy" id="6850"/>
    <lineage>
        <taxon>Eukaryota</taxon>
        <taxon>Metazoa</taxon>
        <taxon>Ecdysozoa</taxon>
        <taxon>Arthropoda</taxon>
        <taxon>Chelicerata</taxon>
        <taxon>Merostomata</taxon>
        <taxon>Xiphosura</taxon>
        <taxon>Limulidae</taxon>
        <taxon>Limulus</taxon>
    </lineage>
</organism>
<dbReference type="InterPro" id="IPR051834">
    <property type="entry name" value="RING_finger_E3_ligase"/>
</dbReference>
<dbReference type="PROSITE" id="PS50089">
    <property type="entry name" value="ZF_RING_2"/>
    <property type="match status" value="1"/>
</dbReference>
<evidence type="ECO:0000256" key="1">
    <source>
        <dbReference type="ARBA" id="ARBA00022723"/>
    </source>
</evidence>
<dbReference type="Gene3D" id="3.30.40.10">
    <property type="entry name" value="Zinc/RING finger domain, C3HC4 (zinc finger)"/>
    <property type="match status" value="1"/>
</dbReference>
<keyword evidence="3" id="KW-0862">Zinc</keyword>
<protein>
    <submittedName>
        <fullName evidence="7">E3 ubiquitin-protein ligase RNF181-like isoform X2</fullName>
    </submittedName>
</protein>
<keyword evidence="2 4" id="KW-0863">Zinc-finger</keyword>
<dbReference type="PANTHER" id="PTHR45931:SF3">
    <property type="entry name" value="RING ZINC FINGER-CONTAINING PROTEIN"/>
    <property type="match status" value="1"/>
</dbReference>